<feature type="domain" description="Peptidase S1" evidence="2">
    <location>
        <begin position="27"/>
        <end position="254"/>
    </location>
</feature>
<reference evidence="3" key="2">
    <citation type="submission" date="2025-09" db="UniProtKB">
        <authorList>
            <consortium name="Ensembl"/>
        </authorList>
    </citation>
    <scope>IDENTIFICATION</scope>
</reference>
<name>A0A673WAS5_SALTR</name>
<dbReference type="PANTHER" id="PTHR24250:SF54">
    <property type="entry name" value="CHYMOTRYPSINOGEN B2 PRECURSOR"/>
    <property type="match status" value="1"/>
</dbReference>
<dbReference type="Ensembl" id="ENSSTUT00000006205.1">
    <property type="protein sequence ID" value="ENSSTUP00000005837.1"/>
    <property type="gene ID" value="ENSSTUG00000002884.1"/>
</dbReference>
<accession>A0A673WAS5</accession>
<dbReference type="InterPro" id="IPR001314">
    <property type="entry name" value="Peptidase_S1A"/>
</dbReference>
<dbReference type="InterPro" id="IPR043504">
    <property type="entry name" value="Peptidase_S1_PA_chymotrypsin"/>
</dbReference>
<dbReference type="Proteomes" id="UP000472277">
    <property type="component" value="Chromosome 8"/>
</dbReference>
<dbReference type="PROSITE" id="PS00135">
    <property type="entry name" value="TRYPSIN_SER"/>
    <property type="match status" value="1"/>
</dbReference>
<dbReference type="Pfam" id="PF00089">
    <property type="entry name" value="Trypsin"/>
    <property type="match status" value="1"/>
</dbReference>
<evidence type="ECO:0000313" key="3">
    <source>
        <dbReference type="Ensembl" id="ENSSTUP00000005837.1"/>
    </source>
</evidence>
<sequence length="254" mass="26984">MSLASAISLSSRLSRNHNGFLWFVSCLVFGCGTPAISPVAMAASSIVSLQQSGTHFCGGSLINKPPTGEHDMLMSNEAIQILKPAKVFTHSWWNPSTIKNDIILIKLATPTTLSAKVSPVCLASYEDIFAAGMACVTSSWCMSSYRPANDPNKLQQGAVPLLSEEECKKHWGNMIHKMMICAGGKGVSSCMGDSGGPLVSEKNKVWSLVGIVSWGSSGGSTSTLCVHLSRRGSHLGGHDHDAQLRAMPQPPCPE</sequence>
<dbReference type="GO" id="GO:0006508">
    <property type="term" value="P:proteolysis"/>
    <property type="evidence" value="ECO:0007669"/>
    <property type="project" value="InterPro"/>
</dbReference>
<dbReference type="AlphaFoldDB" id="A0A673WAS5"/>
<dbReference type="PRINTS" id="PR00722">
    <property type="entry name" value="CHYMOTRYPSIN"/>
</dbReference>
<dbReference type="PROSITE" id="PS50240">
    <property type="entry name" value="TRYPSIN_DOM"/>
    <property type="match status" value="1"/>
</dbReference>
<proteinExistence type="predicted"/>
<dbReference type="PANTHER" id="PTHR24250">
    <property type="entry name" value="CHYMOTRYPSIN-RELATED"/>
    <property type="match status" value="1"/>
</dbReference>
<keyword evidence="4" id="KW-1185">Reference proteome</keyword>
<dbReference type="InterPro" id="IPR009003">
    <property type="entry name" value="Peptidase_S1_PA"/>
</dbReference>
<evidence type="ECO:0000256" key="1">
    <source>
        <dbReference type="ARBA" id="ARBA00023157"/>
    </source>
</evidence>
<dbReference type="Gene3D" id="2.40.10.10">
    <property type="entry name" value="Trypsin-like serine proteases"/>
    <property type="match status" value="1"/>
</dbReference>
<dbReference type="CDD" id="cd00190">
    <property type="entry name" value="Tryp_SPc"/>
    <property type="match status" value="1"/>
</dbReference>
<protein>
    <recommendedName>
        <fullName evidence="2">Peptidase S1 domain-containing protein</fullName>
    </recommendedName>
</protein>
<evidence type="ECO:0000259" key="2">
    <source>
        <dbReference type="PROSITE" id="PS50240"/>
    </source>
</evidence>
<dbReference type="SUPFAM" id="SSF50494">
    <property type="entry name" value="Trypsin-like serine proteases"/>
    <property type="match status" value="1"/>
</dbReference>
<dbReference type="GO" id="GO:0004252">
    <property type="term" value="F:serine-type endopeptidase activity"/>
    <property type="evidence" value="ECO:0007669"/>
    <property type="project" value="InterPro"/>
</dbReference>
<dbReference type="GeneTree" id="ENSGT00940000153216"/>
<evidence type="ECO:0000313" key="4">
    <source>
        <dbReference type="Proteomes" id="UP000472277"/>
    </source>
</evidence>
<dbReference type="SMART" id="SM00020">
    <property type="entry name" value="Tryp_SPc"/>
    <property type="match status" value="1"/>
</dbReference>
<keyword evidence="1" id="KW-1015">Disulfide bond</keyword>
<dbReference type="OMA" id="AWISHPS"/>
<dbReference type="InParanoid" id="A0A673WAS5"/>
<organism evidence="3 4">
    <name type="scientific">Salmo trutta</name>
    <name type="common">Brown trout</name>
    <dbReference type="NCBI Taxonomy" id="8032"/>
    <lineage>
        <taxon>Eukaryota</taxon>
        <taxon>Metazoa</taxon>
        <taxon>Chordata</taxon>
        <taxon>Craniata</taxon>
        <taxon>Vertebrata</taxon>
        <taxon>Euteleostomi</taxon>
        <taxon>Actinopterygii</taxon>
        <taxon>Neopterygii</taxon>
        <taxon>Teleostei</taxon>
        <taxon>Protacanthopterygii</taxon>
        <taxon>Salmoniformes</taxon>
        <taxon>Salmonidae</taxon>
        <taxon>Salmoninae</taxon>
        <taxon>Salmo</taxon>
    </lineage>
</organism>
<dbReference type="InterPro" id="IPR001254">
    <property type="entry name" value="Trypsin_dom"/>
</dbReference>
<reference evidence="3" key="1">
    <citation type="submission" date="2025-08" db="UniProtKB">
        <authorList>
            <consortium name="Ensembl"/>
        </authorList>
    </citation>
    <scope>IDENTIFICATION</scope>
</reference>
<dbReference type="InterPro" id="IPR033116">
    <property type="entry name" value="TRYPSIN_SER"/>
</dbReference>